<dbReference type="PANTHER" id="PTHR22893">
    <property type="entry name" value="NADH OXIDOREDUCTASE-RELATED"/>
    <property type="match status" value="1"/>
</dbReference>
<dbReference type="InterPro" id="IPR013785">
    <property type="entry name" value="Aldolase_TIM"/>
</dbReference>
<organism evidence="2 3">
    <name type="scientific">Kitasatospora acidiphila</name>
    <dbReference type="NCBI Taxonomy" id="2567942"/>
    <lineage>
        <taxon>Bacteria</taxon>
        <taxon>Bacillati</taxon>
        <taxon>Actinomycetota</taxon>
        <taxon>Actinomycetes</taxon>
        <taxon>Kitasatosporales</taxon>
        <taxon>Streptomycetaceae</taxon>
        <taxon>Kitasatospora</taxon>
    </lineage>
</organism>
<dbReference type="Proteomes" id="UP000319103">
    <property type="component" value="Unassembled WGS sequence"/>
</dbReference>
<dbReference type="GO" id="GO:0010181">
    <property type="term" value="F:FMN binding"/>
    <property type="evidence" value="ECO:0007669"/>
    <property type="project" value="InterPro"/>
</dbReference>
<dbReference type="CDD" id="cd02933">
    <property type="entry name" value="OYE_like_FMN"/>
    <property type="match status" value="1"/>
</dbReference>
<gene>
    <name evidence="2" type="ORF">E6W39_22940</name>
</gene>
<feature type="domain" description="NADH:flavin oxidoreductase/NADH oxidase N-terminal" evidence="1">
    <location>
        <begin position="3"/>
        <end position="329"/>
    </location>
</feature>
<evidence type="ECO:0000259" key="1">
    <source>
        <dbReference type="Pfam" id="PF00724"/>
    </source>
</evidence>
<dbReference type="EMBL" id="VIGB01000003">
    <property type="protein sequence ID" value="TQF04561.1"/>
    <property type="molecule type" value="Genomic_DNA"/>
</dbReference>
<dbReference type="InterPro" id="IPR045247">
    <property type="entry name" value="Oye-like"/>
</dbReference>
<accession>A0A540W6B4</accession>
<dbReference type="GO" id="GO:0016491">
    <property type="term" value="F:oxidoreductase activity"/>
    <property type="evidence" value="ECO:0007669"/>
    <property type="project" value="InterPro"/>
</dbReference>
<proteinExistence type="predicted"/>
<dbReference type="PANTHER" id="PTHR22893:SF91">
    <property type="entry name" value="NADPH DEHYDROGENASE 2-RELATED"/>
    <property type="match status" value="1"/>
</dbReference>
<dbReference type="AlphaFoldDB" id="A0A540W6B4"/>
<protein>
    <submittedName>
        <fullName evidence="2">Alkene reductase</fullName>
    </submittedName>
</protein>
<dbReference type="RefSeq" id="WP_141635126.1">
    <property type="nucleotide sequence ID" value="NZ_VIGB01000003.1"/>
</dbReference>
<dbReference type="InterPro" id="IPR001155">
    <property type="entry name" value="OxRdtase_FMN_N"/>
</dbReference>
<comment type="caution">
    <text evidence="2">The sequence shown here is derived from an EMBL/GenBank/DDBJ whole genome shotgun (WGS) entry which is preliminary data.</text>
</comment>
<sequence>MTSLFDSVTVGKFALKNRLAMAPMSRNRALPSGDATELMAEYYSQRAAAALIITEGIQPSQVGQGFINSPGLHSPEHARSWRVVTDAVHAEGGTIVAQLMHSGRIGHPSLYPSAHQSVAPSAITAGGQCFTPDGMQDYLEPHELTADEIKSTIQDFVTSARYAVDAGFDAVQLHAGNGFLLHQFMAENTNTRTDGYGGSLGNRIRFAVEVTEAVAAAIGNDRTAVRISPANPYNDIVEGDTEALYQALVPALPELAFLEVCEIVTRPMTRTIRELWQGSLIVNPHATQDSFPATAKTGQEILDENLADVVSVGALWLANPDLLDRVKAGGPFNEVDQSTFYGGDQHGYTDYPVLGR</sequence>
<dbReference type="GO" id="GO:0005829">
    <property type="term" value="C:cytosol"/>
    <property type="evidence" value="ECO:0007669"/>
    <property type="project" value="TreeGrafter"/>
</dbReference>
<keyword evidence="3" id="KW-1185">Reference proteome</keyword>
<dbReference type="Gene3D" id="3.20.20.70">
    <property type="entry name" value="Aldolase class I"/>
    <property type="match status" value="1"/>
</dbReference>
<evidence type="ECO:0000313" key="2">
    <source>
        <dbReference type="EMBL" id="TQF04561.1"/>
    </source>
</evidence>
<dbReference type="OrthoDB" id="3169239at2"/>
<dbReference type="SUPFAM" id="SSF51395">
    <property type="entry name" value="FMN-linked oxidoreductases"/>
    <property type="match status" value="1"/>
</dbReference>
<reference evidence="2 3" key="1">
    <citation type="submission" date="2019-06" db="EMBL/GenBank/DDBJ databases">
        <title>Description of Kitasatospora acidophila sp. nov. isolated from pine grove soil, and reclassification of Streptomyces novaecaesareae to Kitasatospora novaeceasareae comb. nov.</title>
        <authorList>
            <person name="Kim M.J."/>
        </authorList>
    </citation>
    <scope>NUCLEOTIDE SEQUENCE [LARGE SCALE GENOMIC DNA]</scope>
    <source>
        <strain evidence="2 3">MMS16-CNU292</strain>
    </source>
</reference>
<evidence type="ECO:0000313" key="3">
    <source>
        <dbReference type="Proteomes" id="UP000319103"/>
    </source>
</evidence>
<name>A0A540W6B4_9ACTN</name>
<dbReference type="Pfam" id="PF00724">
    <property type="entry name" value="Oxidored_FMN"/>
    <property type="match status" value="1"/>
</dbReference>